<dbReference type="SMART" id="SM01026">
    <property type="entry name" value="Beach"/>
    <property type="match status" value="1"/>
</dbReference>
<dbReference type="InterPro" id="IPR051944">
    <property type="entry name" value="BEACH_domain_protein"/>
</dbReference>
<dbReference type="InterPro" id="IPR000409">
    <property type="entry name" value="BEACH_dom"/>
</dbReference>
<dbReference type="SUPFAM" id="SSF49899">
    <property type="entry name" value="Concanavalin A-like lectins/glucanases"/>
    <property type="match status" value="1"/>
</dbReference>
<dbReference type="InterPro" id="IPR015943">
    <property type="entry name" value="WD40/YVTN_repeat-like_dom_sf"/>
</dbReference>
<dbReference type="InterPro" id="IPR013320">
    <property type="entry name" value="ConA-like_dom_sf"/>
</dbReference>
<evidence type="ECO:0000259" key="5">
    <source>
        <dbReference type="PROSITE" id="PS50197"/>
    </source>
</evidence>
<evidence type="ECO:0000313" key="7">
    <source>
        <dbReference type="EMBL" id="GFH55861.1"/>
    </source>
</evidence>
<evidence type="ECO:0000259" key="6">
    <source>
        <dbReference type="PROSITE" id="PS51783"/>
    </source>
</evidence>
<dbReference type="Gene3D" id="2.130.10.10">
    <property type="entry name" value="YVTN repeat-like/Quinoprotein amine dehydrogenase"/>
    <property type="match status" value="1"/>
</dbReference>
<organism evidence="7 8">
    <name type="scientific">Chaetoceros tenuissimus</name>
    <dbReference type="NCBI Taxonomy" id="426638"/>
    <lineage>
        <taxon>Eukaryota</taxon>
        <taxon>Sar</taxon>
        <taxon>Stramenopiles</taxon>
        <taxon>Ochrophyta</taxon>
        <taxon>Bacillariophyta</taxon>
        <taxon>Coscinodiscophyceae</taxon>
        <taxon>Chaetocerotophycidae</taxon>
        <taxon>Chaetocerotales</taxon>
        <taxon>Chaetocerotaceae</taxon>
        <taxon>Chaetoceros</taxon>
    </lineage>
</organism>
<dbReference type="PANTHER" id="PTHR46108:SF4">
    <property type="entry name" value="BLUE CHEESE"/>
    <property type="match status" value="1"/>
</dbReference>
<name>A0AAD3HA56_9STRA</name>
<dbReference type="InterPro" id="IPR011993">
    <property type="entry name" value="PH-like_dom_sf"/>
</dbReference>
<feature type="region of interest" description="Disordered" evidence="4">
    <location>
        <begin position="2830"/>
        <end position="2856"/>
    </location>
</feature>
<feature type="region of interest" description="Disordered" evidence="4">
    <location>
        <begin position="44"/>
        <end position="104"/>
    </location>
</feature>
<dbReference type="SMART" id="SM00320">
    <property type="entry name" value="WD40"/>
    <property type="match status" value="3"/>
</dbReference>
<dbReference type="FunFam" id="1.10.1540.10:FF:000001">
    <property type="entry name" value="neurobeachin isoform X1"/>
    <property type="match status" value="1"/>
</dbReference>
<reference evidence="7 8" key="1">
    <citation type="journal article" date="2021" name="Sci. Rep.">
        <title>The genome of the diatom Chaetoceros tenuissimus carries an ancient integrated fragment of an extant virus.</title>
        <authorList>
            <person name="Hongo Y."/>
            <person name="Kimura K."/>
            <person name="Takaki Y."/>
            <person name="Yoshida Y."/>
            <person name="Baba S."/>
            <person name="Kobayashi G."/>
            <person name="Nagasaki K."/>
            <person name="Hano T."/>
            <person name="Tomaru Y."/>
        </authorList>
    </citation>
    <scope>NUCLEOTIDE SEQUENCE [LARGE SCALE GENOMIC DNA]</scope>
    <source>
        <strain evidence="7 8">NIES-3715</strain>
    </source>
</reference>
<feature type="repeat" description="WD" evidence="3">
    <location>
        <begin position="3394"/>
        <end position="3428"/>
    </location>
</feature>
<evidence type="ECO:0000256" key="3">
    <source>
        <dbReference type="PROSITE-ProRule" id="PRU00221"/>
    </source>
</evidence>
<feature type="compositionally biased region" description="Basic and acidic residues" evidence="4">
    <location>
        <begin position="2843"/>
        <end position="2855"/>
    </location>
</feature>
<comment type="caution">
    <text evidence="7">The sequence shown here is derived from an EMBL/GenBank/DDBJ whole genome shotgun (WGS) entry which is preliminary data.</text>
</comment>
<dbReference type="InterPro" id="IPR036322">
    <property type="entry name" value="WD40_repeat_dom_sf"/>
</dbReference>
<feature type="compositionally biased region" description="Polar residues" evidence="4">
    <location>
        <begin position="62"/>
        <end position="71"/>
    </location>
</feature>
<dbReference type="InterPro" id="IPR001680">
    <property type="entry name" value="WD40_rpt"/>
</dbReference>
<sequence length="3591" mass="400855">MWKVFKRPGRQTSRDSSNSDSQDRGGRSRLGQQISQGMNIHQGNMAQDPASIHNRNNRDDSTVASERSFSGYQAKHNVTKRGDGAGRRAAFQKQGNVKSTRSISDSNAERQIAAAARRLGEAVQKVVLDAKLGKNAKKISSSSTSQQPQDQWRITLLKILGSQEDKTDLDILLQNAHCDKFILRCMENELPPNLIHCMRLLRVLELKNSKEGEVVKPISQEASEKVEKLLCLLCGDISVGEQLRPHLFGLLSLSGARYPSNAVHVAKAASNIIVAFSKECFSPSLCFFLHERNMIIHMTDDVKELCGMSSSSLSTSQSNCLHGAEAETYGLWYYSLAAIVHMVKEASHCSCLELLSDFESAGGYHVLRFAIAKSTNENIQKMLQLVSKMLYCKITQDDEDTVTSGLEYSHSHTEFSTTDNSTMVSNPTAFEVIEDLMDHSIPLLSCYNAELGEGEKMQMNTNEDIQKLVDYSVDLSQQIAEMGYSDEDEDDLDRNIYGREIVECTMQIYSDHPANFLIIEGEYNVLSKYLLSFPTFDTDDVKGVTLRLLEYVATGLPDADSSKPLFIASELFFCICKSILRLAFDEKNNAQKTISILCKDANLLGETLEKLLQVDDSPLGQIMIDAGIMGDVLQEMMTLFMIAPTIKGGLSDEVKKQTDQVYCSMCRLLDLVVNTTVGLAQIPSSFSGSPLKNTSLSQSKNRHVEVDAFLTLGMTELSLESCRAAAAAFETQLRYSESDAVFEDIGSLIRILNSIVLSIESASKEEHLRGKTENIMAACLILDVMQRVLTDIESVQDAFRLQGGFECLLRLLFCLEDKNRDIDKSGDTILSLVKSVYGVFDMATKVRISTATLKASRAVDLLGEQNDGYSKNREYITANGFYESLVTALGGVGLFDTPKHALAIMNLSLTLLHPSLIISLEEHERDEISANNINQLRNPDAAKLVLGLAISFPKERKFREISALALNVLIELSSPDRAGTTLEQIANCGLCRTLISDDGFSFVFEDYDHPLYPRFVALLRRVASFKMGYMDFVAFLRFIGHPLLGTEKDLSKKCALRLPIISSSFNASDDKRFTRSKPSDEVERNIKLRLKTMSVIAGRCDRVARCYLGGTQDVKIFFTKQIQENASLEDGLYNMAEQGVTRFIEIDKLQSRTKRPSTANTNDGTNVDLWSPANVTGFSYSIWIRLPSEMKGSICIVDLSSNMRGSRNKKSSGKQQFLSIWYDLMSQCFNVISSASTKPISFPISSLSPDVWHHVLLTYQPPKRTTLLRKAVIGICVDGRPLESDVKLEGVALPPTSIMYIGIPNPMVALSGTIRGPLPYWEIGSFLLFSRILGPRDAVSIFSAGPDFHGQFWGDRPQRLSLSATATSVFSRLALSNDKGGLTGSLKKRSIPEIQGASYAMRDKMAPNMNSRRFDDFATLSSVGLFCNLSPEYVICAFHPSSSTTTMREDSIAATKGHFSKRLVNVAEIHSTNDLVSSDAIVYGEGSLVSPVSFGDNVQWLGGPNILLPILYASHNSSTIALTLRILRESSREHIPNLEMFHSGGGYAIIAHLLSNKPKIDSVILEHCFAFAVNGFDPEISDEYDGTGAHCGEKDSRGNYSWASSVEWSLVDLDAVKFLLKNHAVWNLKASGPDMALRAICLLNGLVSDKCCHGKFNARRLHLLEMTKWMIHLMIEVSALFSLGAIGAEMTKDGSCDKVPKDAAYNKVITAYKQGWVAETLPASQVSVGGDPGIPVLLSSKTFLRKVLAHMLTPDDLIDIAGAIIYTMKKDSLHEDIAGHLGKDQINDKNFHQDEFLSIGSVCRIYLLRLLEELVVDGVNEISAKNNESYHGSSAASVNDLSNTSRETKRMFLSAFANVLSPIWFASVLEGCKDEPSASAAFRLMIIMLQNSPDFSDAFGKYAGFAPFVLSIPRYSTSPNILVSMLSQLLHAPLLHLPCFGSLHPDQLCALFDTESDDPGLIMMENVKGGVERNNSSSDGIFSLLAECIGRNIQLGLANDEIGKKARESNEAIVSLLIHRHAFSSAFQMFCRTPAFLEPLAQSLCLMYNNDEDDDEVEGLSNQEGEFYGWPGGKGQSKSNDSRDKQSDKSLLVANSECLIRLLRQIINHAIFNGPKAVELVSALFQSFPIYSAAEEVEAFHMTLIEQCREIIEDALHRGSLVAMANCVGVSSLLLDRLIRGFFTSGAIMSTFEAILMTLKQFSMPDTYAFRTLQKEDADDIVRSNAAHIARLISIVSLQRSKLCGPWDTIDERFQKKIVAGISSYLDFLLYALPVSSHKFTSRGSMDSSGRQEVKQFMLWQSCSIGRCEVYSLSNYPELSEVMEPDRSFYIAVMAELLSLLYSKDQSLREEVTLLVKTLLRQRHGIMSNLLIKDVTVANGAVKHVDLLTQGGFGSLLQIDLGGGTKSEEVDIRLQTFFNWVDVNESDISHVFNLIGRDAVHTFPSIFTAEISSPKDAINSEQKEMMVRLTTKNNAEKTINRREERTTICELSNERTEISQENWNRHGADDISSGSMRWKYLLRQLKGSRSIWEGGLTSNNRLFFSKDELMEKGRSNQNGASLDRKSESKMLHWKLDMSEGHERQRKKLMPNYEFNALYNIDVIVERKVGEEKYESEVEVVAPKAQDNVEVLKEATDLLFAADGFEATDFLKNMPKVAIKVENDDDNDEDDDDYEMNGTQEGKSENELDATMHTLKKMSMATIRNNADDIDDEDLSLEMEGDDYNDDGAENMDEEKEAIEEEEVEVEPKRVKNEQITNLLHTGDLPEKVYNVQRCTGLEVCQALLAVCRDSIYIIDGYEMSGKFGENGKITRVGKTMSTYNVNIRSMNFESTSTDFKPNRNSKKKEDSKSGSEKMLHQTNRKKLTFQDIFAVYRRRYQLQEIALEFYDTHSNGSFIAFRSNSEREEVLNRLLNSSLPNSIFSSGSSSTPNYEKFMKALRTKITSQWVTGKMTNFDFLMHLNSFAGRSYNDLTQYPVFPWVIADYDSEELDLNNPNVYRDLSRPMGALGLARAEQFRERYDALDSNYSRGDEPPAFHYGTHYSCAAYVLNYLLRLEPFSRLALTLQGGKFDLADRLFNNVGASWNSASRDNLQDVRELIPEFFFLPEFLENKNHFDLGAKQDGTHVDNVVLPPWAKGDPRRFVRLNRQALESDYVSKNLHKWVDLIFGYKQRGQEAVKALNTFVHVTYEGTVDLDSIDNEVERNAIIAQIQNFGITPSRLARKPFPSKNVVKPFKDTKSIDFTILPVLELSTPPFCVVGAPRVVHMRLVMDDVCKVGMMGQTESSVGDMCISKGQLVGVGKTCAILPSVKKYIRFGGSNNGISVHVAIQSVRNYEVNKVIQIHDDMHKAPITALQPSRDRQWLVTGCIDSTVRVWKYEGNHVRLQATLCGHDGSKITCVAISTTYGTIVTGSEDGTVIMWDLRTLSFVRQLEHHTEQNRRTMPRSVDSVSINDKTGDVLILVDSRVTIFDINGNIIATMSSLDIFSNKDQPCCAVITDCPEWMVDGIVAITGHKDGSVLLWGINRDKNELEMRHIIDPKMHECAITCLKIEGKRQDVLLCGDTSGKMTMWKTIQLETLNQKDLSTILNERSEM</sequence>
<feature type="domain" description="BEACH-type PH" evidence="6">
    <location>
        <begin position="2760"/>
        <end position="2911"/>
    </location>
</feature>
<dbReference type="SUPFAM" id="SSF81837">
    <property type="entry name" value="BEACH domain"/>
    <property type="match status" value="1"/>
</dbReference>
<dbReference type="SUPFAM" id="SSF50978">
    <property type="entry name" value="WD40 repeat-like"/>
    <property type="match status" value="1"/>
</dbReference>
<dbReference type="PROSITE" id="PS50294">
    <property type="entry name" value="WD_REPEATS_REGION"/>
    <property type="match status" value="1"/>
</dbReference>
<keyword evidence="2" id="KW-0677">Repeat</keyword>
<dbReference type="PROSITE" id="PS00678">
    <property type="entry name" value="WD_REPEATS_1"/>
    <property type="match status" value="1"/>
</dbReference>
<dbReference type="PROSITE" id="PS50197">
    <property type="entry name" value="BEACH"/>
    <property type="match status" value="1"/>
</dbReference>
<keyword evidence="1 3" id="KW-0853">WD repeat</keyword>
<evidence type="ECO:0000256" key="2">
    <source>
        <dbReference type="ARBA" id="ARBA00022737"/>
    </source>
</evidence>
<dbReference type="Pfam" id="PF00400">
    <property type="entry name" value="WD40"/>
    <property type="match status" value="2"/>
</dbReference>
<proteinExistence type="predicted"/>
<dbReference type="SUPFAM" id="SSF50729">
    <property type="entry name" value="PH domain-like"/>
    <property type="match status" value="1"/>
</dbReference>
<keyword evidence="8" id="KW-1185">Reference proteome</keyword>
<dbReference type="InterPro" id="IPR023362">
    <property type="entry name" value="PH-BEACH_dom"/>
</dbReference>
<dbReference type="PROSITE" id="PS50082">
    <property type="entry name" value="WD_REPEATS_2"/>
    <property type="match status" value="2"/>
</dbReference>
<gene>
    <name evidence="7" type="ORF">CTEN210_12337</name>
</gene>
<dbReference type="Pfam" id="PF02138">
    <property type="entry name" value="Beach"/>
    <property type="match status" value="1"/>
</dbReference>
<dbReference type="InterPro" id="IPR019775">
    <property type="entry name" value="WD40_repeat_CS"/>
</dbReference>
<dbReference type="PROSITE" id="PS51783">
    <property type="entry name" value="PH_BEACH"/>
    <property type="match status" value="1"/>
</dbReference>
<dbReference type="Gene3D" id="1.10.1540.10">
    <property type="entry name" value="BEACH domain"/>
    <property type="match status" value="1"/>
</dbReference>
<accession>A0AAD3HA56</accession>
<feature type="compositionally biased region" description="Low complexity" evidence="4">
    <location>
        <begin position="10"/>
        <end position="20"/>
    </location>
</feature>
<evidence type="ECO:0000256" key="4">
    <source>
        <dbReference type="SAM" id="MobiDB-lite"/>
    </source>
</evidence>
<evidence type="ECO:0000256" key="1">
    <source>
        <dbReference type="ARBA" id="ARBA00022574"/>
    </source>
</evidence>
<feature type="compositionally biased region" description="Polar residues" evidence="4">
    <location>
        <begin position="93"/>
        <end position="104"/>
    </location>
</feature>
<dbReference type="Proteomes" id="UP001054902">
    <property type="component" value="Unassembled WGS sequence"/>
</dbReference>
<dbReference type="Gene3D" id="2.30.29.30">
    <property type="entry name" value="Pleckstrin-homology domain (PH domain)/Phosphotyrosine-binding domain (PTB)"/>
    <property type="match status" value="1"/>
</dbReference>
<evidence type="ECO:0000313" key="8">
    <source>
        <dbReference type="Proteomes" id="UP001054902"/>
    </source>
</evidence>
<feature type="region of interest" description="Disordered" evidence="4">
    <location>
        <begin position="2661"/>
        <end position="2682"/>
    </location>
</feature>
<feature type="domain" description="BEACH" evidence="5">
    <location>
        <begin position="2930"/>
        <end position="3226"/>
    </location>
</feature>
<dbReference type="InterPro" id="IPR036372">
    <property type="entry name" value="BEACH_dom_sf"/>
</dbReference>
<dbReference type="Pfam" id="PF14844">
    <property type="entry name" value="PH_BEACH"/>
    <property type="match status" value="1"/>
</dbReference>
<dbReference type="CDD" id="cd06071">
    <property type="entry name" value="Beach"/>
    <property type="match status" value="1"/>
</dbReference>
<protein>
    <submittedName>
        <fullName evidence="7">Uncharacterized protein</fullName>
    </submittedName>
</protein>
<dbReference type="EMBL" id="BLLK01000051">
    <property type="protein sequence ID" value="GFH55861.1"/>
    <property type="molecule type" value="Genomic_DNA"/>
</dbReference>
<dbReference type="PANTHER" id="PTHR46108">
    <property type="entry name" value="BLUE CHEESE"/>
    <property type="match status" value="1"/>
</dbReference>
<feature type="repeat" description="WD" evidence="3">
    <location>
        <begin position="3342"/>
        <end position="3376"/>
    </location>
</feature>
<feature type="compositionally biased region" description="Acidic residues" evidence="4">
    <location>
        <begin position="2662"/>
        <end position="2674"/>
    </location>
</feature>
<feature type="region of interest" description="Disordered" evidence="4">
    <location>
        <begin position="1"/>
        <end position="29"/>
    </location>
</feature>